<name>A0A0M2KA72_9MYCO</name>
<dbReference type="EMBL" id="LAUZ02000007">
    <property type="protein sequence ID" value="KKF03878.1"/>
    <property type="molecule type" value="Genomic_DNA"/>
</dbReference>
<dbReference type="Proteomes" id="UP000034150">
    <property type="component" value="Unassembled WGS sequence"/>
</dbReference>
<dbReference type="GO" id="GO:0000703">
    <property type="term" value="F:oxidized pyrimidine nucleobase lesion DNA N-glycosylase activity"/>
    <property type="evidence" value="ECO:0007669"/>
    <property type="project" value="TreeGrafter"/>
</dbReference>
<reference evidence="1 2" key="1">
    <citation type="journal article" date="2015" name="Genome Announc.">
        <title>Draft Genome Sequence of Mycobacterium obuense Strain UC1, Isolated from Patient Sputum.</title>
        <authorList>
            <person name="Greninger A.L."/>
            <person name="Cunningham G."/>
            <person name="Hsu E.D."/>
            <person name="Yu J.M."/>
            <person name="Chiu C.Y."/>
            <person name="Miller S."/>
        </authorList>
    </citation>
    <scope>NUCLEOTIDE SEQUENCE [LARGE SCALE GENOMIC DNA]</scope>
    <source>
        <strain evidence="1 2">UC1</strain>
    </source>
</reference>
<dbReference type="InterPro" id="IPR035937">
    <property type="entry name" value="FPG_N"/>
</dbReference>
<protein>
    <submittedName>
        <fullName evidence="1">Uncharacterized protein</fullName>
    </submittedName>
</protein>
<dbReference type="SUPFAM" id="SSF81624">
    <property type="entry name" value="N-terminal domain of MutM-like DNA repair proteins"/>
    <property type="match status" value="1"/>
</dbReference>
<evidence type="ECO:0000313" key="1">
    <source>
        <dbReference type="EMBL" id="KKF03878.1"/>
    </source>
</evidence>
<dbReference type="GO" id="GO:0006284">
    <property type="term" value="P:base-excision repair"/>
    <property type="evidence" value="ECO:0007669"/>
    <property type="project" value="TreeGrafter"/>
</dbReference>
<dbReference type="PANTHER" id="PTHR42697:SF3">
    <property type="entry name" value="ENDONUCLEASE 8 1"/>
    <property type="match status" value="1"/>
</dbReference>
<dbReference type="AlphaFoldDB" id="A0A0M2KA72"/>
<sequence length="60" mass="6707">MPEGHTLHRLARLHQKRFGNAPVVVTSPQGRFADSAEAVSGRVLLTADARNPLRFIMFKH</sequence>
<organism evidence="1 2">
    <name type="scientific">Mycolicibacterium obuense</name>
    <dbReference type="NCBI Taxonomy" id="1807"/>
    <lineage>
        <taxon>Bacteria</taxon>
        <taxon>Bacillati</taxon>
        <taxon>Actinomycetota</taxon>
        <taxon>Actinomycetes</taxon>
        <taxon>Mycobacteriales</taxon>
        <taxon>Mycobacteriaceae</taxon>
        <taxon>Mycolicibacterium</taxon>
    </lineage>
</organism>
<dbReference type="PATRIC" id="fig|1807.13.peg.1058"/>
<comment type="caution">
    <text evidence="1">The sequence shown here is derived from an EMBL/GenBank/DDBJ whole genome shotgun (WGS) entry which is preliminary data.</text>
</comment>
<proteinExistence type="predicted"/>
<gene>
    <name evidence="1" type="ORF">WN67_01225</name>
</gene>
<keyword evidence="2" id="KW-1185">Reference proteome</keyword>
<dbReference type="PANTHER" id="PTHR42697">
    <property type="entry name" value="ENDONUCLEASE 8"/>
    <property type="match status" value="1"/>
</dbReference>
<accession>A0A0M2KA72</accession>
<dbReference type="GO" id="GO:0003906">
    <property type="term" value="F:DNA-(apurinic or apyrimidinic site) endonuclease activity"/>
    <property type="evidence" value="ECO:0007669"/>
    <property type="project" value="TreeGrafter"/>
</dbReference>
<evidence type="ECO:0000313" key="2">
    <source>
        <dbReference type="Proteomes" id="UP000034150"/>
    </source>
</evidence>